<evidence type="ECO:0000313" key="5">
    <source>
        <dbReference type="Proteomes" id="UP000316217"/>
    </source>
</evidence>
<proteinExistence type="predicted"/>
<evidence type="ECO:0000313" key="4">
    <source>
        <dbReference type="EMBL" id="RZN62151.1"/>
    </source>
</evidence>
<evidence type="ECO:0000256" key="2">
    <source>
        <dbReference type="ARBA" id="ARBA00022840"/>
    </source>
</evidence>
<dbReference type="Pfam" id="PF00733">
    <property type="entry name" value="Asn_synthase"/>
    <property type="match status" value="2"/>
</dbReference>
<keyword evidence="1" id="KW-0547">Nucleotide-binding</keyword>
<keyword evidence="2" id="KW-0067">ATP-binding</keyword>
<dbReference type="InterPro" id="IPR014729">
    <property type="entry name" value="Rossmann-like_a/b/a_fold"/>
</dbReference>
<sequence>MKDKLKSNMLCSESFEGKTLSLGGGENGIWKKYSIFQEQCSMSLDKILSVLRYLLDLSVRRNLAEGILLSGGLDTSIIASIASKYTSLKAFTVAFKEAPAPDIGYASIVARNLGLKHFVYYFGERELYESIHQTIDILKTFDPMEVRNSAAIYIALRRAREEGVSTVLTGDGADEIFAGYSFFFNLDKIRLKLELERIQEAMFFSSIPLARNLSMEARLPYLDPDLRSFAAEIPPEYKVREERGAIWGKWILRKAYEETLPEEIVWRIKTPIEFGTGTTILPELFNRKISDEEFEKKKKEYLERDRVTIQNKEQLFYYEIYRNIIGVPRPPKEGRACPYCNSAIGERATYCRTCGASIQEGIK</sequence>
<accession>A0A520KLL8</accession>
<reference evidence="4 5" key="1">
    <citation type="journal article" date="2019" name="Nat. Microbiol.">
        <title>Wide diversity of methane and short-chain alkane metabolisms in uncultured archaea.</title>
        <authorList>
            <person name="Borrel G."/>
            <person name="Adam P.S."/>
            <person name="McKay L.J."/>
            <person name="Chen L.X."/>
            <person name="Sierra-Garcia I.N."/>
            <person name="Sieber C.M."/>
            <person name="Letourneur Q."/>
            <person name="Ghozlane A."/>
            <person name="Andersen G.L."/>
            <person name="Li W.J."/>
            <person name="Hallam S.J."/>
            <person name="Muyzer G."/>
            <person name="de Oliveira V.M."/>
            <person name="Inskeep W.P."/>
            <person name="Banfield J.F."/>
            <person name="Gribaldo S."/>
        </authorList>
    </citation>
    <scope>NUCLEOTIDE SEQUENCE [LARGE SCALE GENOMIC DNA]</scope>
    <source>
        <strain evidence="4">NM4</strain>
    </source>
</reference>
<dbReference type="GO" id="GO:0004066">
    <property type="term" value="F:asparagine synthase (glutamine-hydrolyzing) activity"/>
    <property type="evidence" value="ECO:0007669"/>
    <property type="project" value="InterPro"/>
</dbReference>
<dbReference type="EMBL" id="RXII01000053">
    <property type="protein sequence ID" value="RZN62151.1"/>
    <property type="molecule type" value="Genomic_DNA"/>
</dbReference>
<dbReference type="PANTHER" id="PTHR11772:SF46">
    <property type="entry name" value="ASPARAGINE SYNTHETASE DOMAIN-CONTAINING PROTEIN"/>
    <property type="match status" value="1"/>
</dbReference>
<evidence type="ECO:0000256" key="1">
    <source>
        <dbReference type="ARBA" id="ARBA00022741"/>
    </source>
</evidence>
<dbReference type="OrthoDB" id="8692at2157"/>
<evidence type="ECO:0000259" key="3">
    <source>
        <dbReference type="Pfam" id="PF00733"/>
    </source>
</evidence>
<organism evidence="4 5">
    <name type="scientific">Candidatus Methanodesulfokora washburnensis</name>
    <dbReference type="NCBI Taxonomy" id="2478471"/>
    <lineage>
        <taxon>Archaea</taxon>
        <taxon>Thermoproteota</taxon>
        <taxon>Candidatus Korarchaeia</taxon>
        <taxon>Candidatus Korarchaeia incertae sedis</taxon>
        <taxon>Candidatus Methanodesulfokora</taxon>
    </lineage>
</organism>
<dbReference type="Gene3D" id="3.40.50.620">
    <property type="entry name" value="HUPs"/>
    <property type="match status" value="1"/>
</dbReference>
<feature type="domain" description="Asparagine synthetase" evidence="3">
    <location>
        <begin position="213"/>
        <end position="307"/>
    </location>
</feature>
<dbReference type="GO" id="GO:0005524">
    <property type="term" value="F:ATP binding"/>
    <property type="evidence" value="ECO:0007669"/>
    <property type="project" value="UniProtKB-KW"/>
</dbReference>
<dbReference type="InterPro" id="IPR001962">
    <property type="entry name" value="Asn_synthase"/>
</dbReference>
<dbReference type="PANTHER" id="PTHR11772">
    <property type="entry name" value="ASPARAGINE SYNTHETASE"/>
    <property type="match status" value="1"/>
</dbReference>
<dbReference type="CDD" id="cd01991">
    <property type="entry name" value="Asn_synthase_B_C"/>
    <property type="match status" value="1"/>
</dbReference>
<dbReference type="RefSeq" id="WP_125672253.1">
    <property type="nucleotide sequence ID" value="NZ_RCOS01000137.1"/>
</dbReference>
<dbReference type="AlphaFoldDB" id="A0A520KLL8"/>
<dbReference type="Proteomes" id="UP000316217">
    <property type="component" value="Unassembled WGS sequence"/>
</dbReference>
<name>A0A520KLL8_9CREN</name>
<dbReference type="InterPro" id="IPR050795">
    <property type="entry name" value="Asn_Synthetase"/>
</dbReference>
<comment type="caution">
    <text evidence="4">The sequence shown here is derived from an EMBL/GenBank/DDBJ whole genome shotgun (WGS) entry which is preliminary data.</text>
</comment>
<dbReference type="GO" id="GO:0005829">
    <property type="term" value="C:cytosol"/>
    <property type="evidence" value="ECO:0007669"/>
    <property type="project" value="TreeGrafter"/>
</dbReference>
<dbReference type="SUPFAM" id="SSF52402">
    <property type="entry name" value="Adenine nucleotide alpha hydrolases-like"/>
    <property type="match status" value="1"/>
</dbReference>
<feature type="domain" description="Asparagine synthetase" evidence="3">
    <location>
        <begin position="52"/>
        <end position="189"/>
    </location>
</feature>
<dbReference type="GO" id="GO:0006529">
    <property type="term" value="P:asparagine biosynthetic process"/>
    <property type="evidence" value="ECO:0007669"/>
    <property type="project" value="InterPro"/>
</dbReference>
<protein>
    <submittedName>
        <fullName evidence="4">Asparagine synthase</fullName>
    </submittedName>
</protein>
<gene>
    <name evidence="4" type="ORF">EF810_03390</name>
</gene>